<dbReference type="PANTHER" id="PTHR20883:SF48">
    <property type="entry name" value="ECTOINE DIOXYGENASE"/>
    <property type="match status" value="1"/>
</dbReference>
<comment type="caution">
    <text evidence="2">The sequence shown here is derived from an EMBL/GenBank/DDBJ whole genome shotgun (WGS) entry which is preliminary data.</text>
</comment>
<evidence type="ECO:0008006" key="4">
    <source>
        <dbReference type="Google" id="ProtNLM"/>
    </source>
</evidence>
<keyword evidence="3" id="KW-1185">Reference proteome</keyword>
<dbReference type="GO" id="GO:0046872">
    <property type="term" value="F:metal ion binding"/>
    <property type="evidence" value="ECO:0007669"/>
    <property type="project" value="UniProtKB-ARBA"/>
</dbReference>
<dbReference type="EMBL" id="LGRX02002478">
    <property type="protein sequence ID" value="KAK3284165.1"/>
    <property type="molecule type" value="Genomic_DNA"/>
</dbReference>
<reference evidence="2 3" key="1">
    <citation type="journal article" date="2015" name="Genome Biol. Evol.">
        <title>Comparative Genomics of a Bacterivorous Green Alga Reveals Evolutionary Causalities and Consequences of Phago-Mixotrophic Mode of Nutrition.</title>
        <authorList>
            <person name="Burns J.A."/>
            <person name="Paasch A."/>
            <person name="Narechania A."/>
            <person name="Kim E."/>
        </authorList>
    </citation>
    <scope>NUCLEOTIDE SEQUENCE [LARGE SCALE GENOMIC DNA]</scope>
    <source>
        <strain evidence="2 3">PLY_AMNH</strain>
    </source>
</reference>
<dbReference type="InterPro" id="IPR008775">
    <property type="entry name" value="Phytyl_CoA_dOase-like"/>
</dbReference>
<dbReference type="Proteomes" id="UP001190700">
    <property type="component" value="Unassembled WGS sequence"/>
</dbReference>
<dbReference type="Gene3D" id="2.60.120.620">
    <property type="entry name" value="q2cbj1_9rhob like domain"/>
    <property type="match status" value="1"/>
</dbReference>
<evidence type="ECO:0000313" key="3">
    <source>
        <dbReference type="Proteomes" id="UP001190700"/>
    </source>
</evidence>
<organism evidence="2 3">
    <name type="scientific">Cymbomonas tetramitiformis</name>
    <dbReference type="NCBI Taxonomy" id="36881"/>
    <lineage>
        <taxon>Eukaryota</taxon>
        <taxon>Viridiplantae</taxon>
        <taxon>Chlorophyta</taxon>
        <taxon>Pyramimonadophyceae</taxon>
        <taxon>Pyramimonadales</taxon>
        <taxon>Pyramimonadaceae</taxon>
        <taxon>Cymbomonas</taxon>
    </lineage>
</organism>
<comment type="cofactor">
    <cofactor evidence="1">
        <name>Fe cation</name>
        <dbReference type="ChEBI" id="CHEBI:24875"/>
    </cofactor>
</comment>
<dbReference type="SUPFAM" id="SSF51197">
    <property type="entry name" value="Clavaminate synthase-like"/>
    <property type="match status" value="1"/>
</dbReference>
<proteinExistence type="predicted"/>
<evidence type="ECO:0000256" key="1">
    <source>
        <dbReference type="ARBA" id="ARBA00001962"/>
    </source>
</evidence>
<dbReference type="GO" id="GO:0016491">
    <property type="term" value="F:oxidoreductase activity"/>
    <property type="evidence" value="ECO:0007669"/>
    <property type="project" value="UniProtKB-ARBA"/>
</dbReference>
<name>A0AAE0LGR6_9CHLO</name>
<dbReference type="Pfam" id="PF05721">
    <property type="entry name" value="PhyH"/>
    <property type="match status" value="1"/>
</dbReference>
<dbReference type="AlphaFoldDB" id="A0AAE0LGR6"/>
<gene>
    <name evidence="2" type="ORF">CYMTET_8170</name>
</gene>
<accession>A0AAE0LGR6</accession>
<sequence>MEDPSSIKRHFHEKGYVVLNGALSNHESIKQKLDLLLAEHEGNSQEDWNRPGIVKFPSGSAMDGKIQKVQGVGIFAPWVLNVFQNSAVIQAISSLTVDDLDIFGTKFFPMCPGGTSVNWHQDNHFFGTASSKIISAAIYLERADKENGALRVIPGSHLTGQVDHAPGTDEWANGEWATVDESQAVDVNCDAGTVVLFNALLLHAAHKNVSKNRTRFSIFGHFVPRGLDFSWRGVDFSSGKYEDRHRISKT</sequence>
<evidence type="ECO:0000313" key="2">
    <source>
        <dbReference type="EMBL" id="KAK3284165.1"/>
    </source>
</evidence>
<dbReference type="PANTHER" id="PTHR20883">
    <property type="entry name" value="PHYTANOYL-COA DIOXYGENASE DOMAIN CONTAINING 1"/>
    <property type="match status" value="1"/>
</dbReference>
<protein>
    <recommendedName>
        <fullName evidence="4">Phytanoyl-CoA dioxygenase</fullName>
    </recommendedName>
</protein>